<gene>
    <name evidence="2" type="ORF">OKJ99_22455</name>
</gene>
<comment type="caution">
    <text evidence="2">The sequence shown here is derived from an EMBL/GenBank/DDBJ whole genome shotgun (WGS) entry which is preliminary data.</text>
</comment>
<proteinExistence type="predicted"/>
<keyword evidence="3" id="KW-1185">Reference proteome</keyword>
<dbReference type="Gene3D" id="1.10.10.1100">
    <property type="entry name" value="BFD-like [2Fe-2S]-binding domain"/>
    <property type="match status" value="1"/>
</dbReference>
<accession>A0ABU6FAA0</accession>
<evidence type="ECO:0000313" key="3">
    <source>
        <dbReference type="Proteomes" id="UP001354931"/>
    </source>
</evidence>
<dbReference type="Proteomes" id="UP001354931">
    <property type="component" value="Unassembled WGS sequence"/>
</dbReference>
<dbReference type="InterPro" id="IPR041854">
    <property type="entry name" value="BFD-like_2Fe2S-bd_dom_sf"/>
</dbReference>
<dbReference type="Pfam" id="PF04324">
    <property type="entry name" value="Fer2_BFD"/>
    <property type="match status" value="1"/>
</dbReference>
<dbReference type="EMBL" id="JAOZYC010000130">
    <property type="protein sequence ID" value="MEB8340260.1"/>
    <property type="molecule type" value="Genomic_DNA"/>
</dbReference>
<reference evidence="2 3" key="1">
    <citation type="submission" date="2022-10" db="EMBL/GenBank/DDBJ databases">
        <authorList>
            <person name="Xie J."/>
            <person name="Shen N."/>
        </authorList>
    </citation>
    <scope>NUCLEOTIDE SEQUENCE [LARGE SCALE GENOMIC DNA]</scope>
    <source>
        <strain evidence="2 3">YIM65594</strain>
    </source>
</reference>
<protein>
    <submittedName>
        <fullName evidence="2">(2Fe-2S)-binding protein</fullName>
    </submittedName>
</protein>
<evidence type="ECO:0000313" key="2">
    <source>
        <dbReference type="EMBL" id="MEB8340260.1"/>
    </source>
</evidence>
<organism evidence="2 3">
    <name type="scientific">Streptomyces endophyticus</name>
    <dbReference type="NCBI Taxonomy" id="714166"/>
    <lineage>
        <taxon>Bacteria</taxon>
        <taxon>Bacillati</taxon>
        <taxon>Actinomycetota</taxon>
        <taxon>Actinomycetes</taxon>
        <taxon>Kitasatosporales</taxon>
        <taxon>Streptomycetaceae</taxon>
        <taxon>Streptomyces</taxon>
    </lineage>
</organism>
<dbReference type="InterPro" id="IPR007419">
    <property type="entry name" value="BFD-like_2Fe2S-bd_dom"/>
</dbReference>
<sequence>MSTQDPLLCLCSRVPESEVVAAVAAGACDVATVSVLTEAGTGCGDCLVDIEEVLAERPSAATHRTASAC</sequence>
<name>A0ABU6FAA0_9ACTN</name>
<feature type="domain" description="BFD-like [2Fe-2S]-binding" evidence="1">
    <location>
        <begin position="8"/>
        <end position="56"/>
    </location>
</feature>
<dbReference type="RefSeq" id="WP_326019045.1">
    <property type="nucleotide sequence ID" value="NZ_JAOZYC010000130.1"/>
</dbReference>
<evidence type="ECO:0000259" key="1">
    <source>
        <dbReference type="Pfam" id="PF04324"/>
    </source>
</evidence>